<dbReference type="InterPro" id="IPR020588">
    <property type="entry name" value="RecA_ATP-bd"/>
</dbReference>
<dbReference type="PANTHER" id="PTHR46457:SF1">
    <property type="entry name" value="DNA REPAIR PROTEIN RAD51 HOMOLOG 4"/>
    <property type="match status" value="1"/>
</dbReference>
<dbReference type="KEGG" id="ota:OT_ostta12g01520"/>
<dbReference type="Proteomes" id="UP000009170">
    <property type="component" value="Unassembled WGS sequence"/>
</dbReference>
<comment type="caution">
    <text evidence="4">The sequence shown here is derived from an EMBL/GenBank/DDBJ whole genome shotgun (WGS) entry which is preliminary data.</text>
</comment>
<dbReference type="AlphaFoldDB" id="A0A090MCU8"/>
<proteinExistence type="predicted"/>
<dbReference type="GO" id="GO:0000723">
    <property type="term" value="P:telomere maintenance"/>
    <property type="evidence" value="ECO:0007669"/>
    <property type="project" value="TreeGrafter"/>
</dbReference>
<dbReference type="GO" id="GO:0005524">
    <property type="term" value="F:ATP binding"/>
    <property type="evidence" value="ECO:0007669"/>
    <property type="project" value="InterPro"/>
</dbReference>
<gene>
    <name evidence="4" type="ORF">OT_ostta12g01520</name>
</gene>
<evidence type="ECO:0000256" key="2">
    <source>
        <dbReference type="ARBA" id="ARBA00023242"/>
    </source>
</evidence>
<dbReference type="GO" id="GO:0005657">
    <property type="term" value="C:replication fork"/>
    <property type="evidence" value="ECO:0007669"/>
    <property type="project" value="TreeGrafter"/>
</dbReference>
<evidence type="ECO:0000313" key="4">
    <source>
        <dbReference type="EMBL" id="CEF99864.1"/>
    </source>
</evidence>
<reference evidence="4 5" key="2">
    <citation type="journal article" date="2014" name="BMC Genomics">
        <title>An improved genome of the model marine alga Ostreococcus tauri unfolds by assessing Illumina de novo assemblies.</title>
        <authorList>
            <person name="Blanc-Mathieu R."/>
            <person name="Verhelst B."/>
            <person name="Derelle E."/>
            <person name="Rombauts S."/>
            <person name="Bouget F.Y."/>
            <person name="Carre I."/>
            <person name="Chateau A."/>
            <person name="Eyre-Walker A."/>
            <person name="Grimsley N."/>
            <person name="Moreau H."/>
            <person name="Piegu B."/>
            <person name="Rivals E."/>
            <person name="Schackwitz W."/>
            <person name="Van de Peer Y."/>
            <person name="Piganeau G."/>
        </authorList>
    </citation>
    <scope>NUCLEOTIDE SEQUENCE [LARGE SCALE GENOMIC DNA]</scope>
    <source>
        <strain evidence="5">OTTH 0595 / CCAP 157/2 / RCC745</strain>
    </source>
</reference>
<dbReference type="GO" id="GO:0042148">
    <property type="term" value="P:DNA strand invasion"/>
    <property type="evidence" value="ECO:0007669"/>
    <property type="project" value="TreeGrafter"/>
</dbReference>
<evidence type="ECO:0000313" key="5">
    <source>
        <dbReference type="Proteomes" id="UP000009170"/>
    </source>
</evidence>
<dbReference type="GO" id="GO:0007131">
    <property type="term" value="P:reciprocal meiotic recombination"/>
    <property type="evidence" value="ECO:0007669"/>
    <property type="project" value="TreeGrafter"/>
</dbReference>
<organism evidence="4 5">
    <name type="scientific">Ostreococcus tauri</name>
    <name type="common">Marine green alga</name>
    <dbReference type="NCBI Taxonomy" id="70448"/>
    <lineage>
        <taxon>Eukaryota</taxon>
        <taxon>Viridiplantae</taxon>
        <taxon>Chlorophyta</taxon>
        <taxon>Mamiellophyceae</taxon>
        <taxon>Mamiellales</taxon>
        <taxon>Bathycoccaceae</taxon>
        <taxon>Ostreococcus</taxon>
    </lineage>
</organism>
<evidence type="ECO:0000259" key="3">
    <source>
        <dbReference type="PROSITE" id="PS50162"/>
    </source>
</evidence>
<dbReference type="EMBL" id="CAID01000012">
    <property type="protein sequence ID" value="CEF99864.1"/>
    <property type="molecule type" value="Genomic_DNA"/>
</dbReference>
<dbReference type="SUPFAM" id="SSF52540">
    <property type="entry name" value="P-loop containing nucleoside triphosphate hydrolases"/>
    <property type="match status" value="1"/>
</dbReference>
<dbReference type="PANTHER" id="PTHR46457">
    <property type="entry name" value="DNA REPAIR PROTEIN RAD51 HOMOLOG 4"/>
    <property type="match status" value="1"/>
</dbReference>
<dbReference type="GO" id="GO:0000724">
    <property type="term" value="P:double-strand break repair via homologous recombination"/>
    <property type="evidence" value="ECO:0007669"/>
    <property type="project" value="TreeGrafter"/>
</dbReference>
<evidence type="ECO:0000256" key="1">
    <source>
        <dbReference type="ARBA" id="ARBA00004123"/>
    </source>
</evidence>
<dbReference type="InterPro" id="IPR051988">
    <property type="entry name" value="HRR_RAD51_Paralog"/>
</dbReference>
<dbReference type="GO" id="GO:0000400">
    <property type="term" value="F:four-way junction DNA binding"/>
    <property type="evidence" value="ECO:0007669"/>
    <property type="project" value="TreeGrafter"/>
</dbReference>
<reference evidence="5" key="1">
    <citation type="journal article" date="2006" name="Proc. Natl. Acad. Sci. U.S.A.">
        <title>Genome analysis of the smallest free-living eukaryote Ostreococcus tauri unveils many unique features.</title>
        <authorList>
            <person name="Derelle E."/>
            <person name="Ferraz C."/>
            <person name="Rombauts S."/>
            <person name="Rouze P."/>
            <person name="Worden A.Z."/>
            <person name="Robbens S."/>
            <person name="Partensky F."/>
            <person name="Degroeve S."/>
            <person name="Echeynie S."/>
            <person name="Cooke R."/>
            <person name="Saeys Y."/>
            <person name="Wuyts J."/>
            <person name="Jabbari K."/>
            <person name="Bowler C."/>
            <person name="Panaud O."/>
            <person name="Piegu B."/>
            <person name="Ball S.G."/>
            <person name="Ral J.-P."/>
            <person name="Bouget F.-Y."/>
            <person name="Piganeau G."/>
            <person name="De Baets B."/>
            <person name="Picard A."/>
            <person name="Delseny M."/>
            <person name="Demaille J."/>
            <person name="Van de Peer Y."/>
            <person name="Moreau H."/>
        </authorList>
    </citation>
    <scope>NUCLEOTIDE SEQUENCE [LARGE SCALE GENOMIC DNA]</scope>
    <source>
        <strain evidence="5">OTTH 0595 / CCAP 157/2 / RCC745</strain>
    </source>
</reference>
<dbReference type="SMART" id="SM00382">
    <property type="entry name" value="AAA"/>
    <property type="match status" value="1"/>
</dbReference>
<dbReference type="FunCoup" id="A0A090MCU8">
    <property type="interactions" value="1155"/>
</dbReference>
<dbReference type="GO" id="GO:0033063">
    <property type="term" value="C:Rad51B-Rad51C-Rad51D-XRCC2 complex"/>
    <property type="evidence" value="ECO:0007669"/>
    <property type="project" value="TreeGrafter"/>
</dbReference>
<accession>A0A090MCU8</accession>
<comment type="subcellular location">
    <subcellularLocation>
        <location evidence="1">Nucleus</location>
    </subcellularLocation>
</comment>
<dbReference type="PROSITE" id="PS50162">
    <property type="entry name" value="RECA_2"/>
    <property type="match status" value="1"/>
</dbReference>
<dbReference type="STRING" id="70448.A0A090MCU8"/>
<dbReference type="RefSeq" id="XP_003082302.2">
    <property type="nucleotide sequence ID" value="XM_003082254.2"/>
</dbReference>
<dbReference type="InterPro" id="IPR003593">
    <property type="entry name" value="AAA+_ATPase"/>
</dbReference>
<dbReference type="InterPro" id="IPR027417">
    <property type="entry name" value="P-loop_NTPase"/>
</dbReference>
<dbReference type="Gene3D" id="3.40.50.300">
    <property type="entry name" value="P-loop containing nucleotide triphosphate hydrolases"/>
    <property type="match status" value="1"/>
</dbReference>
<dbReference type="GO" id="GO:0140664">
    <property type="term" value="F:ATP-dependent DNA damage sensor activity"/>
    <property type="evidence" value="ECO:0007669"/>
    <property type="project" value="InterPro"/>
</dbReference>
<feature type="domain" description="RecA family profile 1" evidence="3">
    <location>
        <begin position="112"/>
        <end position="292"/>
    </location>
</feature>
<keyword evidence="2" id="KW-0539">Nucleus</keyword>
<dbReference type="Pfam" id="PF08423">
    <property type="entry name" value="Rad51"/>
    <property type="match status" value="1"/>
</dbReference>
<sequence length="363" mass="38364">MGADATVTASTARDDGVVDVSANRAIADGTADDARGRTRVEIERALRWGVDMGDFLCGCEKETGKGGWDKGCWGGGRGDGGGARRRALREACVAETLANAVNGTSIERGLSMLEILPTGCDAIDGLLGGGLRQGEVIEIVGPSASGKTQVCLSAAASFAALGHRVVYVDTGGGFSATRIKQFHRGFLTEDADEGEVARNLRQTLDLIAVHRCHDVFSLLHLLSQLAEEASEDDNNPDRATMGLLVIDSLSSLLSPLLTKAHHQGYTIMATVAATLRGLATTRKTAALYTNHTVSAGQDALADDHGSNLKPALGARWTSVPHRRIRFAKIPGTVWFSASVAYGVTTKPARYRIGSNNIHGETER</sequence>
<keyword evidence="5" id="KW-1185">Reference proteome</keyword>
<dbReference type="GeneID" id="9836166"/>
<dbReference type="GO" id="GO:0003697">
    <property type="term" value="F:single-stranded DNA binding"/>
    <property type="evidence" value="ECO:0007669"/>
    <property type="project" value="TreeGrafter"/>
</dbReference>
<dbReference type="InParanoid" id="A0A090MCU8"/>
<dbReference type="GO" id="GO:0005815">
    <property type="term" value="C:microtubule organizing center"/>
    <property type="evidence" value="ECO:0007669"/>
    <property type="project" value="TreeGrafter"/>
</dbReference>
<dbReference type="OrthoDB" id="336321at2759"/>
<protein>
    <submittedName>
        <fullName evidence="4">DNA recombination and repair protein Rad51,C-terminal</fullName>
    </submittedName>
</protein>
<dbReference type="InterPro" id="IPR013632">
    <property type="entry name" value="Rad51_C"/>
</dbReference>
<name>A0A090MCU8_OSTTA</name>